<gene>
    <name evidence="1" type="ORF">CRM92_09535</name>
</gene>
<organism evidence="1 2">
    <name type="scientific">Rothia dentocariosa</name>
    <dbReference type="NCBI Taxonomy" id="2047"/>
    <lineage>
        <taxon>Bacteria</taxon>
        <taxon>Bacillati</taxon>
        <taxon>Actinomycetota</taxon>
        <taxon>Actinomycetes</taxon>
        <taxon>Micrococcales</taxon>
        <taxon>Micrococcaceae</taxon>
        <taxon>Rothia</taxon>
    </lineage>
</organism>
<dbReference type="EMBL" id="PDEV01000005">
    <property type="protein sequence ID" value="PEN15518.1"/>
    <property type="molecule type" value="Genomic_DNA"/>
</dbReference>
<dbReference type="AlphaFoldDB" id="A0A2A8D4H5"/>
<name>A0A2A8D4H5_9MICC</name>
<accession>A0A2A8D4H5</accession>
<evidence type="ECO:0000313" key="1">
    <source>
        <dbReference type="EMBL" id="PEN15518.1"/>
    </source>
</evidence>
<dbReference type="Proteomes" id="UP000219947">
    <property type="component" value="Unassembled WGS sequence"/>
</dbReference>
<comment type="caution">
    <text evidence="1">The sequence shown here is derived from an EMBL/GenBank/DDBJ whole genome shotgun (WGS) entry which is preliminary data.</text>
</comment>
<evidence type="ECO:0000313" key="2">
    <source>
        <dbReference type="Proteomes" id="UP000219947"/>
    </source>
</evidence>
<protein>
    <submittedName>
        <fullName evidence="1">Uncharacterized protein</fullName>
    </submittedName>
</protein>
<proteinExistence type="predicted"/>
<keyword evidence="2" id="KW-1185">Reference proteome</keyword>
<reference evidence="1" key="1">
    <citation type="submission" date="2017-10" db="EMBL/GenBank/DDBJ databases">
        <title>Kefir isolates.</title>
        <authorList>
            <person name="Kim Y."/>
            <person name="Blasche S."/>
        </authorList>
    </citation>
    <scope>NUCLEOTIDE SEQUENCE [LARGE SCALE GENOMIC DNA]</scope>
    <source>
        <strain evidence="1">OG2-2</strain>
    </source>
</reference>
<sequence length="139" mass="15962">MISPETWGVLGDVARNTSGLLAVCAAYFTIRVAYRTNQARAREAVRTHFRDRIQWAVEHVDSDKELERTLAQQVILKYYSDSELEIDDLKIATAVAEEFLRLEQGNEEPSRFETPAHLENRVTHLDNENTLDVQEEGEE</sequence>
<dbReference type="RefSeq" id="WP_048780214.1">
    <property type="nucleotide sequence ID" value="NZ_CP079201.1"/>
</dbReference>